<gene>
    <name evidence="2" type="ORF">PMAYCL1PPCAC_17182</name>
</gene>
<dbReference type="AlphaFoldDB" id="A0AAN5CMB2"/>
<dbReference type="EMBL" id="BTRK01000004">
    <property type="protein sequence ID" value="GMR46987.1"/>
    <property type="molecule type" value="Genomic_DNA"/>
</dbReference>
<reference evidence="3" key="1">
    <citation type="submission" date="2022-10" db="EMBL/GenBank/DDBJ databases">
        <title>Genome assembly of Pristionchus species.</title>
        <authorList>
            <person name="Yoshida K."/>
            <person name="Sommer R.J."/>
        </authorList>
    </citation>
    <scope>NUCLEOTIDE SEQUENCE [LARGE SCALE GENOMIC DNA]</scope>
    <source>
        <strain evidence="3">RS5460</strain>
    </source>
</reference>
<feature type="transmembrane region" description="Helical" evidence="1">
    <location>
        <begin position="12"/>
        <end position="33"/>
    </location>
</feature>
<dbReference type="Proteomes" id="UP001328107">
    <property type="component" value="Unassembled WGS sequence"/>
</dbReference>
<feature type="transmembrane region" description="Helical" evidence="1">
    <location>
        <begin position="54"/>
        <end position="75"/>
    </location>
</feature>
<dbReference type="PANTHER" id="PTHR45830:SF15">
    <property type="entry name" value="SERPENTINE RECEPTOR, CLASS I"/>
    <property type="match status" value="1"/>
</dbReference>
<feature type="non-terminal residue" evidence="2">
    <location>
        <position position="154"/>
    </location>
</feature>
<keyword evidence="3" id="KW-1185">Reference proteome</keyword>
<proteinExistence type="predicted"/>
<accession>A0AAN5CMB2</accession>
<sequence>YFRFALYYTSGISLFFSFTITNLIIQCLILVSLKNSLNCNTEDMSKRMFVVLSWQLLNTTFVFLLPILVLCLFTFIDTSSIPGFIFAPMRSVILLLFCLNPTQTSLVFLIKNPIHREYITETMYSMWSRIRKVLCCADSLGQQNAIMASEATFS</sequence>
<dbReference type="PANTHER" id="PTHR45830">
    <property type="entry name" value="SERPENTINE RECEPTOR, CLASS I"/>
    <property type="match status" value="1"/>
</dbReference>
<evidence type="ECO:0000256" key="1">
    <source>
        <dbReference type="SAM" id="Phobius"/>
    </source>
</evidence>
<protein>
    <recommendedName>
        <fullName evidence="4">G protein-coupled receptor</fullName>
    </recommendedName>
</protein>
<keyword evidence="1" id="KW-0472">Membrane</keyword>
<comment type="caution">
    <text evidence="2">The sequence shown here is derived from an EMBL/GenBank/DDBJ whole genome shotgun (WGS) entry which is preliminary data.</text>
</comment>
<keyword evidence="1" id="KW-1133">Transmembrane helix</keyword>
<organism evidence="2 3">
    <name type="scientific">Pristionchus mayeri</name>
    <dbReference type="NCBI Taxonomy" id="1317129"/>
    <lineage>
        <taxon>Eukaryota</taxon>
        <taxon>Metazoa</taxon>
        <taxon>Ecdysozoa</taxon>
        <taxon>Nematoda</taxon>
        <taxon>Chromadorea</taxon>
        <taxon>Rhabditida</taxon>
        <taxon>Rhabditina</taxon>
        <taxon>Diplogasteromorpha</taxon>
        <taxon>Diplogasteroidea</taxon>
        <taxon>Neodiplogasteridae</taxon>
        <taxon>Pristionchus</taxon>
    </lineage>
</organism>
<keyword evidence="1" id="KW-0812">Transmembrane</keyword>
<evidence type="ECO:0000313" key="2">
    <source>
        <dbReference type="EMBL" id="GMR46987.1"/>
    </source>
</evidence>
<name>A0AAN5CMB2_9BILA</name>
<feature type="non-terminal residue" evidence="2">
    <location>
        <position position="1"/>
    </location>
</feature>
<evidence type="ECO:0008006" key="4">
    <source>
        <dbReference type="Google" id="ProtNLM"/>
    </source>
</evidence>
<evidence type="ECO:0000313" key="3">
    <source>
        <dbReference type="Proteomes" id="UP001328107"/>
    </source>
</evidence>